<proteinExistence type="predicted"/>
<name>A0A6L2J4Z6_TANCI</name>
<feature type="compositionally biased region" description="Basic and acidic residues" evidence="1">
    <location>
        <begin position="76"/>
        <end position="93"/>
    </location>
</feature>
<feature type="compositionally biased region" description="Basic residues" evidence="1">
    <location>
        <begin position="41"/>
        <end position="51"/>
    </location>
</feature>
<protein>
    <submittedName>
        <fullName evidence="2">Zinc finger, CCHC-type</fullName>
    </submittedName>
</protein>
<comment type="caution">
    <text evidence="2">The sequence shown here is derived from an EMBL/GenBank/DDBJ whole genome shotgun (WGS) entry which is preliminary data.</text>
</comment>
<dbReference type="AlphaFoldDB" id="A0A6L2J4Z6"/>
<evidence type="ECO:0000313" key="2">
    <source>
        <dbReference type="EMBL" id="GEU30764.1"/>
    </source>
</evidence>
<gene>
    <name evidence="2" type="ORF">Tci_002742</name>
</gene>
<organism evidence="2">
    <name type="scientific">Tanacetum cinerariifolium</name>
    <name type="common">Dalmatian daisy</name>
    <name type="synonym">Chrysanthemum cinerariifolium</name>
    <dbReference type="NCBI Taxonomy" id="118510"/>
    <lineage>
        <taxon>Eukaryota</taxon>
        <taxon>Viridiplantae</taxon>
        <taxon>Streptophyta</taxon>
        <taxon>Embryophyta</taxon>
        <taxon>Tracheophyta</taxon>
        <taxon>Spermatophyta</taxon>
        <taxon>Magnoliopsida</taxon>
        <taxon>eudicotyledons</taxon>
        <taxon>Gunneridae</taxon>
        <taxon>Pentapetalae</taxon>
        <taxon>asterids</taxon>
        <taxon>campanulids</taxon>
        <taxon>Asterales</taxon>
        <taxon>Asteraceae</taxon>
        <taxon>Asteroideae</taxon>
        <taxon>Anthemideae</taxon>
        <taxon>Anthemidinae</taxon>
        <taxon>Tanacetum</taxon>
    </lineage>
</organism>
<dbReference type="EMBL" id="BKCJ010000186">
    <property type="protein sequence ID" value="GEU30764.1"/>
    <property type="molecule type" value="Genomic_DNA"/>
</dbReference>
<reference evidence="2" key="1">
    <citation type="journal article" date="2019" name="Sci. Rep.">
        <title>Draft genome of Tanacetum cinerariifolium, the natural source of mosquito coil.</title>
        <authorList>
            <person name="Yamashiro T."/>
            <person name="Shiraishi A."/>
            <person name="Satake H."/>
            <person name="Nakayama K."/>
        </authorList>
    </citation>
    <scope>NUCLEOTIDE SEQUENCE</scope>
</reference>
<evidence type="ECO:0000256" key="1">
    <source>
        <dbReference type="SAM" id="MobiDB-lite"/>
    </source>
</evidence>
<feature type="region of interest" description="Disordered" evidence="1">
    <location>
        <begin position="38"/>
        <end position="93"/>
    </location>
</feature>
<accession>A0A6L2J4Z6</accession>
<sequence length="275" mass="30856">MHSMGKIVNELHAMLKLHEQTLPLKEVAPALQAIRVGRIQKNQKKKSHKATKGNQGKGKAKMGYAPVQAPPFAPKPKKDNLAKDAGKSTRTRHPTDRLCLHVDAEEHELGDLDEPANYKAALLDPKSDIWLNAMNVEMQSMKDNKVWELVVLPPNGKIIGDAHWTAVDNILKYLHNTKYMFLVYEGKIALDGDDDVPDVLSLDSRVISYVFKLKCFIGSYNEGKIALDGDDDVLDILSLDSRFWVWWFNTAYPSIGYGVLKVYGGYCVSMFAVSR</sequence>